<organism evidence="4 5">
    <name type="scientific">Flavobacterium ardleyense</name>
    <dbReference type="NCBI Taxonomy" id="2038737"/>
    <lineage>
        <taxon>Bacteria</taxon>
        <taxon>Pseudomonadati</taxon>
        <taxon>Bacteroidota</taxon>
        <taxon>Flavobacteriia</taxon>
        <taxon>Flavobacteriales</taxon>
        <taxon>Flavobacteriaceae</taxon>
        <taxon>Flavobacterium</taxon>
    </lineage>
</organism>
<keyword evidence="2" id="KW-0704">Schiff base</keyword>
<evidence type="ECO:0000256" key="2">
    <source>
        <dbReference type="ARBA" id="ARBA00023270"/>
    </source>
</evidence>
<dbReference type="PANTHER" id="PTHR10889">
    <property type="entry name" value="DEOXYRIBOSE-PHOSPHATE ALDOLASE"/>
    <property type="match status" value="1"/>
</dbReference>
<reference evidence="5" key="1">
    <citation type="journal article" date="2019" name="Int. J. Syst. Evol. Microbiol.">
        <title>The Global Catalogue of Microorganisms (GCM) 10K type strain sequencing project: providing services to taxonomists for standard genome sequencing and annotation.</title>
        <authorList>
            <consortium name="The Broad Institute Genomics Platform"/>
            <consortium name="The Broad Institute Genome Sequencing Center for Infectious Disease"/>
            <person name="Wu L."/>
            <person name="Ma J."/>
        </authorList>
    </citation>
    <scope>NUCLEOTIDE SEQUENCE [LARGE SCALE GENOMIC DNA]</scope>
    <source>
        <strain evidence="5">KCTC 52644</strain>
    </source>
</reference>
<evidence type="ECO:0000313" key="4">
    <source>
        <dbReference type="EMBL" id="MFD2908979.1"/>
    </source>
</evidence>
<keyword evidence="5" id="KW-1185">Reference proteome</keyword>
<dbReference type="InterPro" id="IPR002915">
    <property type="entry name" value="DeoC/FbaB/LacD_aldolase"/>
</dbReference>
<accession>A0ABW5Z845</accession>
<dbReference type="GO" id="GO:0004139">
    <property type="term" value="F:deoxyribose-phosphate aldolase activity"/>
    <property type="evidence" value="ECO:0007669"/>
    <property type="project" value="UniProtKB-EC"/>
</dbReference>
<evidence type="ECO:0000256" key="3">
    <source>
        <dbReference type="NCBIfam" id="TIGR00126"/>
    </source>
</evidence>
<evidence type="ECO:0000256" key="1">
    <source>
        <dbReference type="ARBA" id="ARBA00022490"/>
    </source>
</evidence>
<dbReference type="InterPro" id="IPR013785">
    <property type="entry name" value="Aldolase_TIM"/>
</dbReference>
<comment type="caution">
    <text evidence="4">The sequence shown here is derived from an EMBL/GenBank/DDBJ whole genome shotgun (WGS) entry which is preliminary data.</text>
</comment>
<dbReference type="EMBL" id="JBHUOL010000012">
    <property type="protein sequence ID" value="MFD2908979.1"/>
    <property type="molecule type" value="Genomic_DNA"/>
</dbReference>
<keyword evidence="1" id="KW-0963">Cytoplasm</keyword>
<dbReference type="PIRSF" id="PIRSF001357">
    <property type="entry name" value="DeoC"/>
    <property type="match status" value="1"/>
</dbReference>
<sequence>MDVKHYLDSTYLKTAEQANLSEEKNTEVVAAYIQEAIDHHFKLIMIRPDKVALAKEMVLNSKSQLTIGTVIDFPNGDGSLENKLKEANLAIQNGADDLDFVVDYKAFINEEFDKVKKQVLEGTELGLQHHKIVKWIIEVAALNDHQIIQLSVLIKNVIIANFKEADYEKVFVKSSTGFYKTPEGVPNGATLHTIKLMLENSFPLSVKAAGGVRTYQEAVEMINLGVKRIGTSAAKAIANGEDASNGY</sequence>
<protein>
    <recommendedName>
        <fullName evidence="3">Deoxyribose-phosphate aldolase</fullName>
        <ecNumber evidence="3">4.1.2.4</ecNumber>
    </recommendedName>
</protein>
<dbReference type="InterPro" id="IPR011343">
    <property type="entry name" value="DeoC"/>
</dbReference>
<dbReference type="SUPFAM" id="SSF51569">
    <property type="entry name" value="Aldolase"/>
    <property type="match status" value="1"/>
</dbReference>
<proteinExistence type="predicted"/>
<dbReference type="NCBIfam" id="TIGR00126">
    <property type="entry name" value="deoC"/>
    <property type="match status" value="1"/>
</dbReference>
<dbReference type="PANTHER" id="PTHR10889:SF1">
    <property type="entry name" value="DEOXYRIBOSE-PHOSPHATE ALDOLASE"/>
    <property type="match status" value="1"/>
</dbReference>
<evidence type="ECO:0000313" key="5">
    <source>
        <dbReference type="Proteomes" id="UP001597549"/>
    </source>
</evidence>
<dbReference type="SMART" id="SM01133">
    <property type="entry name" value="DeoC"/>
    <property type="match status" value="1"/>
</dbReference>
<keyword evidence="4" id="KW-0456">Lyase</keyword>
<dbReference type="RefSeq" id="WP_379807005.1">
    <property type="nucleotide sequence ID" value="NZ_JBHUOL010000012.1"/>
</dbReference>
<dbReference type="Proteomes" id="UP001597549">
    <property type="component" value="Unassembled WGS sequence"/>
</dbReference>
<name>A0ABW5Z845_9FLAO</name>
<dbReference type="Gene3D" id="3.20.20.70">
    <property type="entry name" value="Aldolase class I"/>
    <property type="match status" value="1"/>
</dbReference>
<dbReference type="EC" id="4.1.2.4" evidence="3"/>
<gene>
    <name evidence="4" type="primary">deoC</name>
    <name evidence="4" type="ORF">ACFSX9_09540</name>
</gene>